<sequence length="410" mass="45027">MDALSQGSLSIDPGKRAPLAVQVVRQFSPSRGGLEDVVANLSRQLCARGYRVRVVTLDRLFTAPDRTLPARETVDGIEVVRIPFSGSTRYPFAPSVFRHLKDADLVHVHAIDFFFDALAWGKFLHGKPLVATTHGGFFHTDRHKAIKLAWFNVTTRLSALAYRRLIACSAQDARLFRKIAGRRVVEVDNGADIAKFRNAGATKPLRRIVTIGRFSSNKRLDRLFDALSRLVVHEPDWRLSVVGVPGELSEAELQRMIGQRALEDHIDVHVGLSNEQIRELVSGCSLFASASEYEGFGLVAVEAMSAGLLPLLHPNQAYEDLAAKHPEVRLCDFEDADAAAGTIHSAFLTLARDVPGYRARAMRAAEGYSWDHVARRYAAIYTEILGGVAPPEWDPATAKGSEGNEVAANG</sequence>
<dbReference type="SUPFAM" id="SSF53756">
    <property type="entry name" value="UDP-Glycosyltransferase/glycogen phosphorylase"/>
    <property type="match status" value="1"/>
</dbReference>
<accession>A0A7W6D9B5</accession>
<dbReference type="RefSeq" id="WP_183802206.1">
    <property type="nucleotide sequence ID" value="NZ_JACIEE010000003.1"/>
</dbReference>
<dbReference type="InterPro" id="IPR001296">
    <property type="entry name" value="Glyco_trans_1"/>
</dbReference>
<dbReference type="EC" id="2.4.1.252" evidence="3"/>
<dbReference type="Pfam" id="PF13439">
    <property type="entry name" value="Glyco_transf_4"/>
    <property type="match status" value="1"/>
</dbReference>
<dbReference type="Gene3D" id="3.40.50.2000">
    <property type="entry name" value="Glycogen Phosphorylase B"/>
    <property type="match status" value="2"/>
</dbReference>
<gene>
    <name evidence="3" type="ORF">GGQ64_001764</name>
</gene>
<dbReference type="Proteomes" id="UP000574761">
    <property type="component" value="Unassembled WGS sequence"/>
</dbReference>
<keyword evidence="3" id="KW-0328">Glycosyltransferase</keyword>
<keyword evidence="4" id="KW-1185">Reference proteome</keyword>
<reference evidence="3 4" key="1">
    <citation type="submission" date="2020-08" db="EMBL/GenBank/DDBJ databases">
        <title>Genomic Encyclopedia of Type Strains, Phase IV (KMG-IV): sequencing the most valuable type-strain genomes for metagenomic binning, comparative biology and taxonomic classification.</title>
        <authorList>
            <person name="Goeker M."/>
        </authorList>
    </citation>
    <scope>NUCLEOTIDE SEQUENCE [LARGE SCALE GENOMIC DNA]</scope>
    <source>
        <strain evidence="3 4">DSM 100211</strain>
    </source>
</reference>
<organism evidence="3 4">
    <name type="scientific">Mycoplana azooxidifex</name>
    <dbReference type="NCBI Taxonomy" id="1636188"/>
    <lineage>
        <taxon>Bacteria</taxon>
        <taxon>Pseudomonadati</taxon>
        <taxon>Pseudomonadota</taxon>
        <taxon>Alphaproteobacteria</taxon>
        <taxon>Hyphomicrobiales</taxon>
        <taxon>Rhizobiaceae</taxon>
        <taxon>Mycoplana</taxon>
    </lineage>
</organism>
<comment type="caution">
    <text evidence="3">The sequence shown here is derived from an EMBL/GenBank/DDBJ whole genome shotgun (WGS) entry which is preliminary data.</text>
</comment>
<dbReference type="Pfam" id="PF00534">
    <property type="entry name" value="Glycos_transf_1"/>
    <property type="match status" value="1"/>
</dbReference>
<evidence type="ECO:0000259" key="1">
    <source>
        <dbReference type="Pfam" id="PF00534"/>
    </source>
</evidence>
<dbReference type="InterPro" id="IPR028098">
    <property type="entry name" value="Glyco_trans_4-like_N"/>
</dbReference>
<protein>
    <submittedName>
        <fullName evidence="3">Alpha-1,3-mannosyltransferase</fullName>
        <ecNumber evidence="3">2.4.1.252</ecNumber>
    </submittedName>
</protein>
<name>A0A7W6D9B5_9HYPH</name>
<evidence type="ECO:0000259" key="2">
    <source>
        <dbReference type="Pfam" id="PF13439"/>
    </source>
</evidence>
<dbReference type="AlphaFoldDB" id="A0A7W6D9B5"/>
<proteinExistence type="predicted"/>
<keyword evidence="3" id="KW-0808">Transferase</keyword>
<dbReference type="PANTHER" id="PTHR12526">
    <property type="entry name" value="GLYCOSYLTRANSFERASE"/>
    <property type="match status" value="1"/>
</dbReference>
<evidence type="ECO:0000313" key="4">
    <source>
        <dbReference type="Proteomes" id="UP000574761"/>
    </source>
</evidence>
<dbReference type="GO" id="GO:0016757">
    <property type="term" value="F:glycosyltransferase activity"/>
    <property type="evidence" value="ECO:0007669"/>
    <property type="project" value="UniProtKB-KW"/>
</dbReference>
<feature type="domain" description="Glycosyltransferase subfamily 4-like N-terminal" evidence="2">
    <location>
        <begin position="32"/>
        <end position="194"/>
    </location>
</feature>
<dbReference type="EMBL" id="JACIEE010000003">
    <property type="protein sequence ID" value="MBB3976575.1"/>
    <property type="molecule type" value="Genomic_DNA"/>
</dbReference>
<dbReference type="CDD" id="cd03801">
    <property type="entry name" value="GT4_PimA-like"/>
    <property type="match status" value="1"/>
</dbReference>
<dbReference type="PANTHER" id="PTHR12526:SF638">
    <property type="entry name" value="SPORE COAT PROTEIN SA"/>
    <property type="match status" value="1"/>
</dbReference>
<feature type="domain" description="Glycosyl transferase family 1" evidence="1">
    <location>
        <begin position="203"/>
        <end position="346"/>
    </location>
</feature>
<evidence type="ECO:0000313" key="3">
    <source>
        <dbReference type="EMBL" id="MBB3976575.1"/>
    </source>
</evidence>